<gene>
    <name evidence="6" type="ORF">MF646_14105</name>
</gene>
<evidence type="ECO:0000256" key="2">
    <source>
        <dbReference type="ARBA" id="ARBA00023027"/>
    </source>
</evidence>
<dbReference type="PANTHER" id="PTHR30524">
    <property type="entry name" value="MANNITOL-1-PHOSPHATE 5-DEHYDROGENASE"/>
    <property type="match status" value="1"/>
</dbReference>
<evidence type="ECO:0000259" key="4">
    <source>
        <dbReference type="Pfam" id="PF01232"/>
    </source>
</evidence>
<sequence length="508" mass="57813">MEQLSRSIKLENLPAQVTYEHQDHLPEKIVQFGEGNFLRGFVDWMIHELNKQGLFNGKVVAIQPTPHGKVVPKLNAQDGLYTLALRGIENGQIVERNEIISSISRGINPYSNWDEVLKVAESPDIQFVFSNTTEAGLTYLEEAYDKQKSPLSFPGKVTAFLYHRYKVMNAKPEAGLVLIPCELVEGNGDVLKELVLRYAKEWNMPKEFTTWVNNHNQFSNTLVDRIVTGYPKDNIEEYRDILGYEDVLLTAGEPYHLFAIEAGEDVAERLPFHQAGLNVKWGPITPYRELKVRLLNGPHTMMFSICYLSGVDTVLEAMQDPDLGEFVKNGMIEEIFPTVKMDEKEKRLFVESVIERFENPYNKHFLTDIGMNAVYKYKSRLIPSMLDYIEQTKKLPQSILFSLAALIVYYHPDRNDGDFLIGRRGNNEYTIRDNKEALSALTKAWELFENDGADVSRLTTSVLEDEELWGINLNAIDGLNELVASNVSSILLHGMKESVRKLAKAATK</sequence>
<dbReference type="AlphaFoldDB" id="A0A9X2CUP1"/>
<organism evidence="6 7">
    <name type="scientific">Halalkalibacter alkaliphilus</name>
    <dbReference type="NCBI Taxonomy" id="2917993"/>
    <lineage>
        <taxon>Bacteria</taxon>
        <taxon>Bacillati</taxon>
        <taxon>Bacillota</taxon>
        <taxon>Bacilli</taxon>
        <taxon>Bacillales</taxon>
        <taxon>Bacillaceae</taxon>
        <taxon>Halalkalibacter</taxon>
    </lineage>
</organism>
<comment type="catalytic activity">
    <reaction evidence="3">
        <text>D-mannitol 1-phosphate + NAD(+) = beta-D-fructose 6-phosphate + NADH + H(+)</text>
        <dbReference type="Rhea" id="RHEA:19661"/>
        <dbReference type="ChEBI" id="CHEBI:15378"/>
        <dbReference type="ChEBI" id="CHEBI:57540"/>
        <dbReference type="ChEBI" id="CHEBI:57634"/>
        <dbReference type="ChEBI" id="CHEBI:57945"/>
        <dbReference type="ChEBI" id="CHEBI:61381"/>
        <dbReference type="EC" id="1.1.1.17"/>
    </reaction>
</comment>
<keyword evidence="2" id="KW-0520">NAD</keyword>
<dbReference type="SUPFAM" id="SSF51735">
    <property type="entry name" value="NAD(P)-binding Rossmann-fold domains"/>
    <property type="match status" value="1"/>
</dbReference>
<dbReference type="InterPro" id="IPR013131">
    <property type="entry name" value="Mannitol_DH_N"/>
</dbReference>
<evidence type="ECO:0000256" key="3">
    <source>
        <dbReference type="ARBA" id="ARBA00048615"/>
    </source>
</evidence>
<keyword evidence="7" id="KW-1185">Reference proteome</keyword>
<dbReference type="Pfam" id="PF01232">
    <property type="entry name" value="Mannitol_dh"/>
    <property type="match status" value="1"/>
</dbReference>
<dbReference type="InterPro" id="IPR013118">
    <property type="entry name" value="Mannitol_DH_C"/>
</dbReference>
<comment type="caution">
    <text evidence="6">The sequence shown here is derived from an EMBL/GenBank/DDBJ whole genome shotgun (WGS) entry which is preliminary data.</text>
</comment>
<evidence type="ECO:0000313" key="7">
    <source>
        <dbReference type="Proteomes" id="UP001139150"/>
    </source>
</evidence>
<feature type="domain" description="Mannitol dehydrogenase C-terminal" evidence="5">
    <location>
        <begin position="284"/>
        <end position="490"/>
    </location>
</feature>
<dbReference type="GO" id="GO:0019592">
    <property type="term" value="P:mannitol catabolic process"/>
    <property type="evidence" value="ECO:0007669"/>
    <property type="project" value="TreeGrafter"/>
</dbReference>
<dbReference type="NCBIfam" id="NF002969">
    <property type="entry name" value="PRK03643.1"/>
    <property type="match status" value="1"/>
</dbReference>
<dbReference type="Gene3D" id="3.40.50.720">
    <property type="entry name" value="NAD(P)-binding Rossmann-like Domain"/>
    <property type="match status" value="1"/>
</dbReference>
<dbReference type="InterPro" id="IPR036291">
    <property type="entry name" value="NAD(P)-bd_dom_sf"/>
</dbReference>
<evidence type="ECO:0000259" key="5">
    <source>
        <dbReference type="Pfam" id="PF08125"/>
    </source>
</evidence>
<evidence type="ECO:0000256" key="1">
    <source>
        <dbReference type="ARBA" id="ARBA00023002"/>
    </source>
</evidence>
<dbReference type="RefSeq" id="WP_250097148.1">
    <property type="nucleotide sequence ID" value="NZ_JAKRYL010000014.1"/>
</dbReference>
<dbReference type="Pfam" id="PF08125">
    <property type="entry name" value="Mannitol_dh_C"/>
    <property type="match status" value="1"/>
</dbReference>
<protein>
    <submittedName>
        <fullName evidence="6">Tagaturonate reductase</fullName>
    </submittedName>
</protein>
<dbReference type="GO" id="GO:0005829">
    <property type="term" value="C:cytosol"/>
    <property type="evidence" value="ECO:0007669"/>
    <property type="project" value="TreeGrafter"/>
</dbReference>
<dbReference type="GO" id="GO:0008926">
    <property type="term" value="F:mannitol-1-phosphate 5-dehydrogenase activity"/>
    <property type="evidence" value="ECO:0007669"/>
    <property type="project" value="UniProtKB-EC"/>
</dbReference>
<evidence type="ECO:0000313" key="6">
    <source>
        <dbReference type="EMBL" id="MCL7748259.1"/>
    </source>
</evidence>
<dbReference type="SUPFAM" id="SSF48179">
    <property type="entry name" value="6-phosphogluconate dehydrogenase C-terminal domain-like"/>
    <property type="match status" value="1"/>
</dbReference>
<dbReference type="InterPro" id="IPR008927">
    <property type="entry name" value="6-PGluconate_DH-like_C_sf"/>
</dbReference>
<dbReference type="InterPro" id="IPR013328">
    <property type="entry name" value="6PGD_dom2"/>
</dbReference>
<dbReference type="PANTHER" id="PTHR30524:SF0">
    <property type="entry name" value="ALTRONATE OXIDOREDUCTASE-RELATED"/>
    <property type="match status" value="1"/>
</dbReference>
<dbReference type="Proteomes" id="UP001139150">
    <property type="component" value="Unassembled WGS sequence"/>
</dbReference>
<dbReference type="Gene3D" id="1.10.1040.10">
    <property type="entry name" value="N-(1-d-carboxylethyl)-l-norvaline Dehydrogenase, domain 2"/>
    <property type="match status" value="1"/>
</dbReference>
<proteinExistence type="predicted"/>
<name>A0A9X2CUP1_9BACI</name>
<accession>A0A9X2CUP1</accession>
<dbReference type="EMBL" id="JAKRYL010000014">
    <property type="protein sequence ID" value="MCL7748259.1"/>
    <property type="molecule type" value="Genomic_DNA"/>
</dbReference>
<keyword evidence="1" id="KW-0560">Oxidoreductase</keyword>
<feature type="domain" description="Mannitol dehydrogenase N-terminal" evidence="4">
    <location>
        <begin position="27"/>
        <end position="270"/>
    </location>
</feature>
<reference evidence="6" key="1">
    <citation type="submission" date="2022-02" db="EMBL/GenBank/DDBJ databases">
        <title>Halalkalibacter sp. nov. isolated from Lonar Lake, India.</title>
        <authorList>
            <person name="Joshi A."/>
            <person name="Thite S."/>
            <person name="Lodha T."/>
        </authorList>
    </citation>
    <scope>NUCLEOTIDE SEQUENCE</scope>
    <source>
        <strain evidence="6">MEB205</strain>
    </source>
</reference>